<dbReference type="PANTHER" id="PTHR24305:SF29">
    <property type="entry name" value="BENZOATE-PARA-HYDROXYLASE"/>
    <property type="match status" value="1"/>
</dbReference>
<gene>
    <name evidence="10" type="ORF">BU26DRAFT_473486</name>
</gene>
<dbReference type="RefSeq" id="XP_033691915.1">
    <property type="nucleotide sequence ID" value="XM_033825470.1"/>
</dbReference>
<keyword evidence="5" id="KW-0560">Oxidoreductase</keyword>
<comment type="similarity">
    <text evidence="2">Belongs to the cytochrome P450 family.</text>
</comment>
<evidence type="ECO:0000256" key="5">
    <source>
        <dbReference type="ARBA" id="ARBA00023002"/>
    </source>
</evidence>
<keyword evidence="6 8" id="KW-0408">Iron</keyword>
<dbReference type="OrthoDB" id="1470350at2759"/>
<dbReference type="GO" id="GO:0020037">
    <property type="term" value="F:heme binding"/>
    <property type="evidence" value="ECO:0007669"/>
    <property type="project" value="InterPro"/>
</dbReference>
<accession>A0A6A6J3D7</accession>
<evidence type="ECO:0000256" key="1">
    <source>
        <dbReference type="ARBA" id="ARBA00001971"/>
    </source>
</evidence>
<dbReference type="Gene3D" id="1.10.630.10">
    <property type="entry name" value="Cytochrome P450"/>
    <property type="match status" value="1"/>
</dbReference>
<evidence type="ECO:0000256" key="9">
    <source>
        <dbReference type="SAM" id="Phobius"/>
    </source>
</evidence>
<sequence length="486" mass="54849">MALLQKVVGTIFLYVLTKAIYLIYLHPLSKYSGPKSWILSRIPYLVYMNSGKLPFRIKELHDTYGSVVRVSGDELSINDPQAWRDIYNRRDMLRPSQWGGRPPGVEAHSLISAPAADHARFRKALNPAFSEKATREYEPVVRAYIEKLLSRLDVAATKGPVDIVEWANFTTFDIISEITWSKSYGCLDKATGHAFMGVLLHFQAFLVAASIKYFPWLDRLLAVITPKSAFRLLEDIFQDTHERLHARSMIKEPSHADLVGHLKLHQEQAADADKFREAEIEQNILTVIVGGSETLTTAISGAFHHLLASPRVLSKLVHEIRSSFAKEAHIDTNALSKLPYLNAVIDETLRLCPPFPDMLRRQVPASGAIIAGHAIPSHTTVSVSCYSMFKSASYFSDPDSFLPERWIDGRDGAEAREAFHPFALGPHNCLGQPLARMEMRLMITLILWRYDVGISKGDSLRKWDEQKIYWTWEKQPLLVGLSNVDA</sequence>
<dbReference type="InterPro" id="IPR050121">
    <property type="entry name" value="Cytochrome_P450_monoxygenase"/>
</dbReference>
<evidence type="ECO:0000313" key="10">
    <source>
        <dbReference type="EMBL" id="KAF2256911.1"/>
    </source>
</evidence>
<keyword evidence="3 8" id="KW-0349">Heme</keyword>
<evidence type="ECO:0000256" key="4">
    <source>
        <dbReference type="ARBA" id="ARBA00022723"/>
    </source>
</evidence>
<keyword evidence="9" id="KW-0472">Membrane</keyword>
<dbReference type="GeneID" id="54578800"/>
<keyword evidence="7" id="KW-0503">Monooxygenase</keyword>
<dbReference type="SUPFAM" id="SSF48264">
    <property type="entry name" value="Cytochrome P450"/>
    <property type="match status" value="1"/>
</dbReference>
<proteinExistence type="inferred from homology"/>
<evidence type="ECO:0000256" key="7">
    <source>
        <dbReference type="ARBA" id="ARBA00023033"/>
    </source>
</evidence>
<organism evidence="10 11">
    <name type="scientific">Trematosphaeria pertusa</name>
    <dbReference type="NCBI Taxonomy" id="390896"/>
    <lineage>
        <taxon>Eukaryota</taxon>
        <taxon>Fungi</taxon>
        <taxon>Dikarya</taxon>
        <taxon>Ascomycota</taxon>
        <taxon>Pezizomycotina</taxon>
        <taxon>Dothideomycetes</taxon>
        <taxon>Pleosporomycetidae</taxon>
        <taxon>Pleosporales</taxon>
        <taxon>Massarineae</taxon>
        <taxon>Trematosphaeriaceae</taxon>
        <taxon>Trematosphaeria</taxon>
    </lineage>
</organism>
<dbReference type="PRINTS" id="PR00463">
    <property type="entry name" value="EP450I"/>
</dbReference>
<keyword evidence="9" id="KW-0812">Transmembrane</keyword>
<dbReference type="InterPro" id="IPR001128">
    <property type="entry name" value="Cyt_P450"/>
</dbReference>
<keyword evidence="9" id="KW-1133">Transmembrane helix</keyword>
<dbReference type="PANTHER" id="PTHR24305">
    <property type="entry name" value="CYTOCHROME P450"/>
    <property type="match status" value="1"/>
</dbReference>
<dbReference type="PRINTS" id="PR00385">
    <property type="entry name" value="P450"/>
</dbReference>
<feature type="transmembrane region" description="Helical" evidence="9">
    <location>
        <begin position="7"/>
        <end position="25"/>
    </location>
</feature>
<dbReference type="Pfam" id="PF00067">
    <property type="entry name" value="p450"/>
    <property type="match status" value="1"/>
</dbReference>
<dbReference type="GO" id="GO:0004497">
    <property type="term" value="F:monooxygenase activity"/>
    <property type="evidence" value="ECO:0007669"/>
    <property type="project" value="UniProtKB-KW"/>
</dbReference>
<dbReference type="InterPro" id="IPR002401">
    <property type="entry name" value="Cyt_P450_E_grp-I"/>
</dbReference>
<reference evidence="10" key="1">
    <citation type="journal article" date="2020" name="Stud. Mycol.">
        <title>101 Dothideomycetes genomes: a test case for predicting lifestyles and emergence of pathogens.</title>
        <authorList>
            <person name="Haridas S."/>
            <person name="Albert R."/>
            <person name="Binder M."/>
            <person name="Bloem J."/>
            <person name="Labutti K."/>
            <person name="Salamov A."/>
            <person name="Andreopoulos B."/>
            <person name="Baker S."/>
            <person name="Barry K."/>
            <person name="Bills G."/>
            <person name="Bluhm B."/>
            <person name="Cannon C."/>
            <person name="Castanera R."/>
            <person name="Culley D."/>
            <person name="Daum C."/>
            <person name="Ezra D."/>
            <person name="Gonzalez J."/>
            <person name="Henrissat B."/>
            <person name="Kuo A."/>
            <person name="Liang C."/>
            <person name="Lipzen A."/>
            <person name="Lutzoni F."/>
            <person name="Magnuson J."/>
            <person name="Mondo S."/>
            <person name="Nolan M."/>
            <person name="Ohm R."/>
            <person name="Pangilinan J."/>
            <person name="Park H.-J."/>
            <person name="Ramirez L."/>
            <person name="Alfaro M."/>
            <person name="Sun H."/>
            <person name="Tritt A."/>
            <person name="Yoshinaga Y."/>
            <person name="Zwiers L.-H."/>
            <person name="Turgeon B."/>
            <person name="Goodwin S."/>
            <person name="Spatafora J."/>
            <person name="Crous P."/>
            <person name="Grigoriev I."/>
        </authorList>
    </citation>
    <scope>NUCLEOTIDE SEQUENCE</scope>
    <source>
        <strain evidence="10">CBS 122368</strain>
    </source>
</reference>
<evidence type="ECO:0000313" key="11">
    <source>
        <dbReference type="Proteomes" id="UP000800094"/>
    </source>
</evidence>
<keyword evidence="4 8" id="KW-0479">Metal-binding</keyword>
<dbReference type="GO" id="GO:0016705">
    <property type="term" value="F:oxidoreductase activity, acting on paired donors, with incorporation or reduction of molecular oxygen"/>
    <property type="evidence" value="ECO:0007669"/>
    <property type="project" value="InterPro"/>
</dbReference>
<evidence type="ECO:0000256" key="3">
    <source>
        <dbReference type="ARBA" id="ARBA00022617"/>
    </source>
</evidence>
<dbReference type="Proteomes" id="UP000800094">
    <property type="component" value="Unassembled WGS sequence"/>
</dbReference>
<comment type="cofactor">
    <cofactor evidence="1 8">
        <name>heme</name>
        <dbReference type="ChEBI" id="CHEBI:30413"/>
    </cofactor>
</comment>
<dbReference type="GO" id="GO:0005506">
    <property type="term" value="F:iron ion binding"/>
    <property type="evidence" value="ECO:0007669"/>
    <property type="project" value="InterPro"/>
</dbReference>
<feature type="binding site" description="axial binding residue" evidence="8">
    <location>
        <position position="429"/>
    </location>
    <ligand>
        <name>heme</name>
        <dbReference type="ChEBI" id="CHEBI:30413"/>
    </ligand>
    <ligandPart>
        <name>Fe</name>
        <dbReference type="ChEBI" id="CHEBI:18248"/>
    </ligandPart>
</feature>
<protein>
    <submittedName>
        <fullName evidence="10">Cytochrome P450 ClCP1</fullName>
    </submittedName>
</protein>
<evidence type="ECO:0000256" key="6">
    <source>
        <dbReference type="ARBA" id="ARBA00023004"/>
    </source>
</evidence>
<keyword evidence="11" id="KW-1185">Reference proteome</keyword>
<dbReference type="EMBL" id="ML987189">
    <property type="protein sequence ID" value="KAF2256911.1"/>
    <property type="molecule type" value="Genomic_DNA"/>
</dbReference>
<dbReference type="InterPro" id="IPR036396">
    <property type="entry name" value="Cyt_P450_sf"/>
</dbReference>
<evidence type="ECO:0000256" key="2">
    <source>
        <dbReference type="ARBA" id="ARBA00010617"/>
    </source>
</evidence>
<evidence type="ECO:0000256" key="8">
    <source>
        <dbReference type="PIRSR" id="PIRSR602401-1"/>
    </source>
</evidence>
<dbReference type="AlphaFoldDB" id="A0A6A6J3D7"/>
<dbReference type="CDD" id="cd11058">
    <property type="entry name" value="CYP60B-like"/>
    <property type="match status" value="1"/>
</dbReference>
<name>A0A6A6J3D7_9PLEO</name>